<organism evidence="1 2">
    <name type="scientific">Saccharothrix australiensis</name>
    <dbReference type="NCBI Taxonomy" id="2072"/>
    <lineage>
        <taxon>Bacteria</taxon>
        <taxon>Bacillati</taxon>
        <taxon>Actinomycetota</taxon>
        <taxon>Actinomycetes</taxon>
        <taxon>Pseudonocardiales</taxon>
        <taxon>Pseudonocardiaceae</taxon>
        <taxon>Saccharothrix</taxon>
    </lineage>
</organism>
<dbReference type="Proteomes" id="UP000282084">
    <property type="component" value="Unassembled WGS sequence"/>
</dbReference>
<dbReference type="OrthoDB" id="4134439at2"/>
<dbReference type="Gene3D" id="3.40.50.150">
    <property type="entry name" value="Vaccinia Virus protein VP39"/>
    <property type="match status" value="1"/>
</dbReference>
<gene>
    <name evidence="1" type="ORF">C8E97_4459</name>
</gene>
<dbReference type="EMBL" id="RBXO01000001">
    <property type="protein sequence ID" value="RKT55772.1"/>
    <property type="molecule type" value="Genomic_DNA"/>
</dbReference>
<dbReference type="GO" id="GO:0008168">
    <property type="term" value="F:methyltransferase activity"/>
    <property type="evidence" value="ECO:0007669"/>
    <property type="project" value="UniProtKB-KW"/>
</dbReference>
<evidence type="ECO:0000313" key="2">
    <source>
        <dbReference type="Proteomes" id="UP000282084"/>
    </source>
</evidence>
<accession>A0A495W2A2</accession>
<keyword evidence="1" id="KW-0489">Methyltransferase</keyword>
<dbReference type="AlphaFoldDB" id="A0A495W2A2"/>
<keyword evidence="1" id="KW-0808">Transferase</keyword>
<dbReference type="SUPFAM" id="SSF53335">
    <property type="entry name" value="S-adenosyl-L-methionine-dependent methyltransferases"/>
    <property type="match status" value="1"/>
</dbReference>
<dbReference type="InterPro" id="IPR029063">
    <property type="entry name" value="SAM-dependent_MTases_sf"/>
</dbReference>
<reference evidence="1 2" key="1">
    <citation type="submission" date="2018-10" db="EMBL/GenBank/DDBJ databases">
        <title>Sequencing the genomes of 1000 actinobacteria strains.</title>
        <authorList>
            <person name="Klenk H.-P."/>
        </authorList>
    </citation>
    <scope>NUCLEOTIDE SEQUENCE [LARGE SCALE GENOMIC DNA]</scope>
    <source>
        <strain evidence="1 2">DSM 43800</strain>
    </source>
</reference>
<dbReference type="InterPro" id="IPR006764">
    <property type="entry name" value="SAM_dep_MeTrfase_SAV2177_type"/>
</dbReference>
<dbReference type="RefSeq" id="WP_121007434.1">
    <property type="nucleotide sequence ID" value="NZ_RBXO01000001.1"/>
</dbReference>
<dbReference type="PIRSF" id="PIRSF017393">
    <property type="entry name" value="MTase_SAV2177"/>
    <property type="match status" value="1"/>
</dbReference>
<evidence type="ECO:0000313" key="1">
    <source>
        <dbReference type="EMBL" id="RKT55772.1"/>
    </source>
</evidence>
<sequence length="258" mass="27520">MPDHPDRHAPADFDRPSTARVHDWLLGGTLNTPIDRDAAAPALAALPDLPGIVRRNRAFRNRAVRHLAASGIRQFLDLGAGLPTMTPTHRVAHQHDGDIAVVYVDRDPTTVAHSRHLLDGVARVTAVRADLRRADQVLRHPEARGLLDLDRPVGVLAVDVLDTLTDDDRPGHVLDAYLDAVAPGSALVLTHLATAAGTSEERGTDLLPRVARPPRAIAAWLARLTLVEPGLTAPEAWGAGVPAPAPPHTVVCAVGRLP</sequence>
<proteinExistence type="predicted"/>
<protein>
    <submittedName>
        <fullName evidence="1">S-adenosyl methyltransferase</fullName>
    </submittedName>
</protein>
<dbReference type="Pfam" id="PF04672">
    <property type="entry name" value="Methyltransf_19"/>
    <property type="match status" value="1"/>
</dbReference>
<name>A0A495W2A2_9PSEU</name>
<dbReference type="GO" id="GO:0032259">
    <property type="term" value="P:methylation"/>
    <property type="evidence" value="ECO:0007669"/>
    <property type="project" value="UniProtKB-KW"/>
</dbReference>
<keyword evidence="2" id="KW-1185">Reference proteome</keyword>
<comment type="caution">
    <text evidence="1">The sequence shown here is derived from an EMBL/GenBank/DDBJ whole genome shotgun (WGS) entry which is preliminary data.</text>
</comment>